<dbReference type="eggNOG" id="COG5340">
    <property type="taxonomic scope" value="Bacteria"/>
</dbReference>
<name>A0A087DFQ8_9BIFI</name>
<dbReference type="Proteomes" id="UP000029033">
    <property type="component" value="Unassembled WGS sequence"/>
</dbReference>
<reference evidence="1 2" key="1">
    <citation type="submission" date="2014-03" db="EMBL/GenBank/DDBJ databases">
        <title>Genomics of Bifidobacteria.</title>
        <authorList>
            <person name="Ventura M."/>
            <person name="Milani C."/>
            <person name="Lugli G.A."/>
        </authorList>
    </citation>
    <scope>NUCLEOTIDE SEQUENCE [LARGE SCALE GENOMIC DNA]</scope>
    <source>
        <strain evidence="1 2">LMG 21589</strain>
    </source>
</reference>
<comment type="caution">
    <text evidence="1">The sequence shown here is derived from an EMBL/GenBank/DDBJ whole genome shotgun (WGS) entry which is preliminary data.</text>
</comment>
<proteinExistence type="predicted"/>
<dbReference type="EMBL" id="JGZO01000008">
    <property type="protein sequence ID" value="KFI94358.1"/>
    <property type="molecule type" value="Genomic_DNA"/>
</dbReference>
<protein>
    <submittedName>
        <fullName evidence="1">CTP synthase</fullName>
    </submittedName>
</protein>
<accession>A0A087DFQ8</accession>
<dbReference type="GeneID" id="85165694"/>
<organism evidence="1 2">
    <name type="scientific">Bifidobacterium scardovii</name>
    <dbReference type="NCBI Taxonomy" id="158787"/>
    <lineage>
        <taxon>Bacteria</taxon>
        <taxon>Bacillati</taxon>
        <taxon>Actinomycetota</taxon>
        <taxon>Actinomycetes</taxon>
        <taxon>Bifidobacteriales</taxon>
        <taxon>Bifidobacteriaceae</taxon>
        <taxon>Bifidobacterium</taxon>
    </lineage>
</organism>
<dbReference type="AlphaFoldDB" id="A0A087DFQ8"/>
<dbReference type="OrthoDB" id="3172126at2"/>
<evidence type="ECO:0000313" key="1">
    <source>
        <dbReference type="EMBL" id="KFI94358.1"/>
    </source>
</evidence>
<dbReference type="STRING" id="158787.BSCA_1385"/>
<dbReference type="RefSeq" id="WP_033517532.1">
    <property type="nucleotide sequence ID" value="NZ_CAUPKV010000040.1"/>
</dbReference>
<sequence>MKPHRRIIELLGEAQRADRCAIAPNSADHAALLRRAHNGEIANPYRGLFADAGYWSRLDPSQQALHMARTLTLMHPRWVFAGPTAAAIHRFEHPWSIHGPGLYIADDVNGSGMRHNTRLHRVYMPSIPMWKVDGMRVTSAARTLVDCGLLLPFTKALAIFDSAFRMTAVTDDEVMAICAGMRRDCTDVERLLAYTDARSDNGGESLIRGVMIEEGFAAPELQQVFADPENPSHQYRVDFMWRLPDGRIVVAEYDGMTKYVDPAMTDRRSIKAVVNQQTQRERCLLAWGVNAIIRLDYDDAVNRASLVGKLLQIGVPRRGTA</sequence>
<keyword evidence="2" id="KW-1185">Reference proteome</keyword>
<gene>
    <name evidence="1" type="ORF">BSCA_1385</name>
</gene>
<evidence type="ECO:0000313" key="2">
    <source>
        <dbReference type="Proteomes" id="UP000029033"/>
    </source>
</evidence>